<proteinExistence type="predicted"/>
<evidence type="ECO:0000256" key="1">
    <source>
        <dbReference type="SAM" id="MobiDB-lite"/>
    </source>
</evidence>
<evidence type="ECO:0000313" key="2">
    <source>
        <dbReference type="EMBL" id="GIE70284.1"/>
    </source>
</evidence>
<comment type="caution">
    <text evidence="2">The sequence shown here is derived from an EMBL/GenBank/DDBJ whole genome shotgun (WGS) entry which is preliminary data.</text>
</comment>
<reference evidence="2 3" key="1">
    <citation type="submission" date="2021-01" db="EMBL/GenBank/DDBJ databases">
        <title>Whole genome shotgun sequence of Actinoplanes palleronii NBRC 14916.</title>
        <authorList>
            <person name="Komaki H."/>
            <person name="Tamura T."/>
        </authorList>
    </citation>
    <scope>NUCLEOTIDE SEQUENCE [LARGE SCALE GENOMIC DNA]</scope>
    <source>
        <strain evidence="2 3">NBRC 14916</strain>
    </source>
</reference>
<dbReference type="Proteomes" id="UP000624709">
    <property type="component" value="Unassembled WGS sequence"/>
</dbReference>
<feature type="compositionally biased region" description="Polar residues" evidence="1">
    <location>
        <begin position="51"/>
        <end position="61"/>
    </location>
</feature>
<dbReference type="EMBL" id="BOMS01000101">
    <property type="protein sequence ID" value="GIE70284.1"/>
    <property type="molecule type" value="Genomic_DNA"/>
</dbReference>
<evidence type="ECO:0000313" key="3">
    <source>
        <dbReference type="Proteomes" id="UP000624709"/>
    </source>
</evidence>
<gene>
    <name evidence="2" type="ORF">Apa02nite_063920</name>
</gene>
<sequence length="139" mass="15585">MEYQPDLSKALDELRARIFAEGDYWWAEPSEIGKSASDYPDRPRTEEELWSSESVQESGTHSILDMQEMLRPGGKPDYGTVEPVSEAEALQCAGVTTLTRAHVEKIADLATQRWFGRCAVLHDDAGQPAEIYFWGFSGD</sequence>
<accession>A0ABQ4BHZ7</accession>
<protein>
    <submittedName>
        <fullName evidence="2">Uncharacterized protein</fullName>
    </submittedName>
</protein>
<name>A0ABQ4BHZ7_9ACTN</name>
<feature type="region of interest" description="Disordered" evidence="1">
    <location>
        <begin position="32"/>
        <end position="61"/>
    </location>
</feature>
<keyword evidence="3" id="KW-1185">Reference proteome</keyword>
<organism evidence="2 3">
    <name type="scientific">Actinoplanes palleronii</name>
    <dbReference type="NCBI Taxonomy" id="113570"/>
    <lineage>
        <taxon>Bacteria</taxon>
        <taxon>Bacillati</taxon>
        <taxon>Actinomycetota</taxon>
        <taxon>Actinomycetes</taxon>
        <taxon>Micromonosporales</taxon>
        <taxon>Micromonosporaceae</taxon>
        <taxon>Actinoplanes</taxon>
    </lineage>
</organism>